<reference evidence="3" key="1">
    <citation type="journal article" date="2015" name="Genome Announc.">
        <title>Draft genome sequence of the fungus Penicillium brasilianum MG11.</title>
        <authorList>
            <person name="Horn F."/>
            <person name="Linde J."/>
            <person name="Mattern D.J."/>
            <person name="Walther G."/>
            <person name="Guthke R."/>
            <person name="Brakhage A.A."/>
            <person name="Valiante V."/>
        </authorList>
    </citation>
    <scope>NUCLEOTIDE SEQUENCE [LARGE SCALE GENOMIC DNA]</scope>
    <source>
        <strain evidence="3">MG11</strain>
    </source>
</reference>
<evidence type="ECO:0000256" key="1">
    <source>
        <dbReference type="SAM" id="MobiDB-lite"/>
    </source>
</evidence>
<dbReference type="Proteomes" id="UP000042958">
    <property type="component" value="Unassembled WGS sequence"/>
</dbReference>
<feature type="compositionally biased region" description="Basic and acidic residues" evidence="1">
    <location>
        <begin position="458"/>
        <end position="471"/>
    </location>
</feature>
<feature type="compositionally biased region" description="Basic residues" evidence="1">
    <location>
        <begin position="491"/>
        <end position="500"/>
    </location>
</feature>
<accession>A0A0F7TMX9</accession>
<feature type="compositionally biased region" description="Basic residues" evidence="1">
    <location>
        <begin position="311"/>
        <end position="320"/>
    </location>
</feature>
<feature type="compositionally biased region" description="Acidic residues" evidence="1">
    <location>
        <begin position="9"/>
        <end position="20"/>
    </location>
</feature>
<sequence length="624" mass="67757">MSWDRVIQDSDEDEPLGDDGVEALASVETPRGHESPKQKLLDNLDHHIDEQQANYPIEQQAEEVGTEPDLEVNFDQFLQSQDTSQSAVTLSQQRREERWIPSTGDGGGGSIGVMMTEIGHAQRRLLGDNASSASQLLPSTATPYPSEISQPGSYPSFPNYTYQQVNEAANGDYECTRPVVEDSYETTQLLVPTHVNDYEYSTPATSNNVESPLGDANERTYTISTSIQLNDGVNANPPLKTVQPSRSMQSQTWSPHDTEPMSSVISPGLSRSKSDNARSGLMSPQHSEGSAHDELALPMVTPITAVDASAVKKKPVHPKKQSLPEDDEEDELAAPRNYFDSDWKKTVEKRRRESPSKNQQAAKRDTIEINDDSDGPSTREAKPHHVPGLMVVLPVAFDGKSKRNGANGSTESGAAATKPAKKKKVKRSKTASAVLDKPKGADVDDDVIWLDAAPLQVDENKPTEQADDSQRAQDTPAIAPGTPQPEEVPAPKKRGRKRKKTTETAPVSEGQPQPSGPEPIASDNAPTIEENSDSVPDLQNEPTKPTTEPKESNPSAHPEPATTNELHPQTPHRAEGKENDPTAGKASHSGPAKHSPILSTTKVPYRVGLSKRARIAPLLKVVRK</sequence>
<name>A0A0F7TMX9_PENBI</name>
<feature type="region of interest" description="Disordered" evidence="1">
    <location>
        <begin position="1"/>
        <end position="20"/>
    </location>
</feature>
<dbReference type="STRING" id="104259.A0A0F7TMX9"/>
<gene>
    <name evidence="2" type="ORF">PMG11_06778</name>
</gene>
<dbReference type="AlphaFoldDB" id="A0A0F7TMX9"/>
<feature type="region of interest" description="Disordered" evidence="1">
    <location>
        <begin position="229"/>
        <end position="293"/>
    </location>
</feature>
<organism evidence="2 3">
    <name type="scientific">Penicillium brasilianum</name>
    <dbReference type="NCBI Taxonomy" id="104259"/>
    <lineage>
        <taxon>Eukaryota</taxon>
        <taxon>Fungi</taxon>
        <taxon>Dikarya</taxon>
        <taxon>Ascomycota</taxon>
        <taxon>Pezizomycotina</taxon>
        <taxon>Eurotiomycetes</taxon>
        <taxon>Eurotiomycetidae</taxon>
        <taxon>Eurotiales</taxon>
        <taxon>Aspergillaceae</taxon>
        <taxon>Penicillium</taxon>
    </lineage>
</organism>
<dbReference type="EMBL" id="CDHK01000006">
    <property type="protein sequence ID" value="CEJ58108.1"/>
    <property type="molecule type" value="Genomic_DNA"/>
</dbReference>
<feature type="compositionally biased region" description="Basic and acidic residues" evidence="1">
    <location>
        <begin position="339"/>
        <end position="355"/>
    </location>
</feature>
<feature type="region of interest" description="Disordered" evidence="1">
    <location>
        <begin position="79"/>
        <end position="108"/>
    </location>
</feature>
<feature type="compositionally biased region" description="Polar residues" evidence="1">
    <location>
        <begin position="242"/>
        <end position="271"/>
    </location>
</feature>
<keyword evidence="3" id="KW-1185">Reference proteome</keyword>
<protein>
    <submittedName>
        <fullName evidence="2">Uncharacterized protein</fullName>
    </submittedName>
</protein>
<dbReference type="OrthoDB" id="5404794at2759"/>
<feature type="compositionally biased region" description="Basic residues" evidence="1">
    <location>
        <begin position="419"/>
        <end position="429"/>
    </location>
</feature>
<evidence type="ECO:0000313" key="3">
    <source>
        <dbReference type="Proteomes" id="UP000042958"/>
    </source>
</evidence>
<feature type="compositionally biased region" description="Polar residues" evidence="1">
    <location>
        <begin position="79"/>
        <end position="92"/>
    </location>
</feature>
<evidence type="ECO:0000313" key="2">
    <source>
        <dbReference type="EMBL" id="CEJ58108.1"/>
    </source>
</evidence>
<feature type="region of interest" description="Disordered" evidence="1">
    <location>
        <begin position="310"/>
        <end position="602"/>
    </location>
</feature>
<proteinExistence type="predicted"/>